<dbReference type="EMBL" id="CZPT02001829">
    <property type="protein sequence ID" value="SCU72286.1"/>
    <property type="molecule type" value="Genomic_DNA"/>
</dbReference>
<dbReference type="Pfam" id="PF10251">
    <property type="entry name" value="PEN-2"/>
    <property type="match status" value="1"/>
</dbReference>
<sequence length="105" mass="12036">MLTTGPLNIPRAERLCRIYFYSGFAGLPLLWFTTWLFFRHHAQHSAAIRWYTNTSLRLSVVGGLVVLLWYVVALIVLPVTSPLFALPPSQKGEWRPGFFTELVDE</sequence>
<reference evidence="2" key="1">
    <citation type="submission" date="2016-09" db="EMBL/GenBank/DDBJ databases">
        <authorList>
            <person name="Hebert L."/>
            <person name="Moumen B."/>
        </authorList>
    </citation>
    <scope>NUCLEOTIDE SEQUENCE [LARGE SCALE GENOMIC DNA]</scope>
    <source>
        <strain evidence="2">OVI</strain>
    </source>
</reference>
<evidence type="ECO:0000313" key="2">
    <source>
        <dbReference type="EMBL" id="SCU72286.1"/>
    </source>
</evidence>
<dbReference type="InterPro" id="IPR019379">
    <property type="entry name" value="Gamma_Secretase_Asp_P_PEN2"/>
</dbReference>
<feature type="transmembrane region" description="Helical" evidence="1">
    <location>
        <begin position="18"/>
        <end position="38"/>
    </location>
</feature>
<feature type="transmembrane region" description="Helical" evidence="1">
    <location>
        <begin position="58"/>
        <end position="79"/>
    </location>
</feature>
<evidence type="ECO:0000313" key="3">
    <source>
        <dbReference type="Proteomes" id="UP000195570"/>
    </source>
</evidence>
<keyword evidence="1" id="KW-0812">Transmembrane</keyword>
<dbReference type="Proteomes" id="UP000195570">
    <property type="component" value="Unassembled WGS sequence"/>
</dbReference>
<dbReference type="AlphaFoldDB" id="A0A1G4IIL6"/>
<keyword evidence="1" id="KW-0472">Membrane</keyword>
<dbReference type="GeneID" id="92377802"/>
<evidence type="ECO:0000256" key="1">
    <source>
        <dbReference type="SAM" id="Phobius"/>
    </source>
</evidence>
<dbReference type="RefSeq" id="XP_067082802.1">
    <property type="nucleotide sequence ID" value="XM_067226701.1"/>
</dbReference>
<name>A0A1G4IIL6_TRYEQ</name>
<dbReference type="VEuPathDB" id="TriTrypDB:TEOVI_000386200"/>
<comment type="caution">
    <text evidence="2">The sequence shown here is derived from an EMBL/GenBank/DDBJ whole genome shotgun (WGS) entry which is preliminary data.</text>
</comment>
<organism evidence="2 3">
    <name type="scientific">Trypanosoma equiperdum</name>
    <dbReference type="NCBI Taxonomy" id="5694"/>
    <lineage>
        <taxon>Eukaryota</taxon>
        <taxon>Discoba</taxon>
        <taxon>Euglenozoa</taxon>
        <taxon>Kinetoplastea</taxon>
        <taxon>Metakinetoplastina</taxon>
        <taxon>Trypanosomatida</taxon>
        <taxon>Trypanosomatidae</taxon>
        <taxon>Trypanosoma</taxon>
    </lineage>
</organism>
<keyword evidence="1" id="KW-1133">Transmembrane helix</keyword>
<accession>A0A1G4IIL6</accession>
<protein>
    <submittedName>
        <fullName evidence="2">Presenilin enhancer-2 subunit of gamma secretase, putative</fullName>
    </submittedName>
</protein>
<gene>
    <name evidence="2" type="ORF">TEOVI_000386200</name>
</gene>
<keyword evidence="3" id="KW-1185">Reference proteome</keyword>
<proteinExistence type="predicted"/>